<feature type="non-terminal residue" evidence="1">
    <location>
        <position position="1"/>
    </location>
</feature>
<comment type="caution">
    <text evidence="1">The sequence shown here is derived from an EMBL/GenBank/DDBJ whole genome shotgun (WGS) entry which is preliminary data.</text>
</comment>
<evidence type="ECO:0000313" key="1">
    <source>
        <dbReference type="EMBL" id="GFD22488.1"/>
    </source>
</evidence>
<dbReference type="AlphaFoldDB" id="A0A699UMH5"/>
<protein>
    <submittedName>
        <fullName evidence="1">Uncharacterized protein</fullName>
    </submittedName>
</protein>
<reference evidence="1" key="1">
    <citation type="journal article" date="2019" name="Sci. Rep.">
        <title>Draft genome of Tanacetum cinerariifolium, the natural source of mosquito coil.</title>
        <authorList>
            <person name="Yamashiro T."/>
            <person name="Shiraishi A."/>
            <person name="Satake H."/>
            <person name="Nakayama K."/>
        </authorList>
    </citation>
    <scope>NUCLEOTIDE SEQUENCE</scope>
</reference>
<name>A0A699UMH5_TANCI</name>
<organism evidence="1">
    <name type="scientific">Tanacetum cinerariifolium</name>
    <name type="common">Dalmatian daisy</name>
    <name type="synonym">Chrysanthemum cinerariifolium</name>
    <dbReference type="NCBI Taxonomy" id="118510"/>
    <lineage>
        <taxon>Eukaryota</taxon>
        <taxon>Viridiplantae</taxon>
        <taxon>Streptophyta</taxon>
        <taxon>Embryophyta</taxon>
        <taxon>Tracheophyta</taxon>
        <taxon>Spermatophyta</taxon>
        <taxon>Magnoliopsida</taxon>
        <taxon>eudicotyledons</taxon>
        <taxon>Gunneridae</taxon>
        <taxon>Pentapetalae</taxon>
        <taxon>asterids</taxon>
        <taxon>campanulids</taxon>
        <taxon>Asterales</taxon>
        <taxon>Asteraceae</taxon>
        <taxon>Asteroideae</taxon>
        <taxon>Anthemideae</taxon>
        <taxon>Anthemidinae</taxon>
        <taxon>Tanacetum</taxon>
    </lineage>
</organism>
<gene>
    <name evidence="1" type="ORF">Tci_894457</name>
</gene>
<accession>A0A699UMH5</accession>
<proteinExistence type="predicted"/>
<dbReference type="EMBL" id="BKCJ011337553">
    <property type="protein sequence ID" value="GFD22488.1"/>
    <property type="molecule type" value="Genomic_DNA"/>
</dbReference>
<sequence>DIFMGVSIVVCSGTTRESSVTGTTGTKTVEVASIGRRSLEAATIMFYAFDYRLWKL</sequence>